<dbReference type="SUPFAM" id="SSF53335">
    <property type="entry name" value="S-adenosyl-L-methionine-dependent methyltransferases"/>
    <property type="match status" value="1"/>
</dbReference>
<evidence type="ECO:0000259" key="1">
    <source>
        <dbReference type="Pfam" id="PF13649"/>
    </source>
</evidence>
<evidence type="ECO:0000313" key="2">
    <source>
        <dbReference type="EMBL" id="ARU54368.1"/>
    </source>
</evidence>
<dbReference type="GO" id="GO:0032259">
    <property type="term" value="P:methylation"/>
    <property type="evidence" value="ECO:0007669"/>
    <property type="project" value="UniProtKB-KW"/>
</dbReference>
<protein>
    <submittedName>
        <fullName evidence="2">SAM-dependent methyltransferase</fullName>
    </submittedName>
</protein>
<dbReference type="RefSeq" id="WP_087459580.1">
    <property type="nucleotide sequence ID" value="NZ_CP021425.1"/>
</dbReference>
<dbReference type="InterPro" id="IPR029063">
    <property type="entry name" value="SAM-dependent_MTases_sf"/>
</dbReference>
<dbReference type="KEGG" id="ome:OLMES_0262"/>
<accession>A0A1Y0I1M4</accession>
<keyword evidence="2" id="KW-0808">Transferase</keyword>
<dbReference type="EMBL" id="CP021425">
    <property type="protein sequence ID" value="ARU54368.1"/>
    <property type="molecule type" value="Genomic_DNA"/>
</dbReference>
<evidence type="ECO:0000313" key="3">
    <source>
        <dbReference type="Proteomes" id="UP000196027"/>
    </source>
</evidence>
<organism evidence="2 3">
    <name type="scientific">Oleiphilus messinensis</name>
    <dbReference type="NCBI Taxonomy" id="141451"/>
    <lineage>
        <taxon>Bacteria</taxon>
        <taxon>Pseudomonadati</taxon>
        <taxon>Pseudomonadota</taxon>
        <taxon>Gammaproteobacteria</taxon>
        <taxon>Oceanospirillales</taxon>
        <taxon>Oleiphilaceae</taxon>
        <taxon>Oleiphilus</taxon>
    </lineage>
</organism>
<dbReference type="OrthoDB" id="20930at2"/>
<dbReference type="Gene3D" id="3.40.50.150">
    <property type="entry name" value="Vaccinia Virus protein VP39"/>
    <property type="match status" value="1"/>
</dbReference>
<dbReference type="Proteomes" id="UP000196027">
    <property type="component" value="Chromosome"/>
</dbReference>
<dbReference type="AlphaFoldDB" id="A0A1Y0I1M4"/>
<proteinExistence type="predicted"/>
<keyword evidence="3" id="KW-1185">Reference proteome</keyword>
<feature type="domain" description="Methyltransferase" evidence="1">
    <location>
        <begin position="46"/>
        <end position="130"/>
    </location>
</feature>
<sequence>MRAIFETIYETNEWGKGSGEGSFPEHTGGYVRFLEKFIKTRNIKSIVDVGCGDWQFSRYVNWQGASYQGFDVVQSVIEQNQAHFTRNNVAFHLYSGKPETLPDADLLIAKDVLQHWSNENVQAFLPLISRYKYALITNCINVSGVTENQNINDGEFRPLDLRLAPFNLKLDEVFSFTNRQSFKDKYLRREMPRWRKRVLLFQNSP</sequence>
<keyword evidence="2" id="KW-0489">Methyltransferase</keyword>
<dbReference type="GO" id="GO:0008168">
    <property type="term" value="F:methyltransferase activity"/>
    <property type="evidence" value="ECO:0007669"/>
    <property type="project" value="UniProtKB-KW"/>
</dbReference>
<reference evidence="2 3" key="1">
    <citation type="submission" date="2017-05" db="EMBL/GenBank/DDBJ databases">
        <title>Genomic insights into alkan degradation activity of Oleiphilus messinensis.</title>
        <authorList>
            <person name="Kozyavkin S.A."/>
            <person name="Slesarev A.I."/>
            <person name="Golyshin P.N."/>
            <person name="Korzhenkov A."/>
            <person name="Golyshina O.N."/>
            <person name="Toshchakov S.V."/>
        </authorList>
    </citation>
    <scope>NUCLEOTIDE SEQUENCE [LARGE SCALE GENOMIC DNA]</scope>
    <source>
        <strain evidence="2 3">ME102</strain>
    </source>
</reference>
<name>A0A1Y0I1M4_9GAMM</name>
<dbReference type="InterPro" id="IPR041698">
    <property type="entry name" value="Methyltransf_25"/>
</dbReference>
<dbReference type="Pfam" id="PF13649">
    <property type="entry name" value="Methyltransf_25"/>
    <property type="match status" value="1"/>
</dbReference>
<gene>
    <name evidence="2" type="ORF">OLMES_0262</name>
</gene>